<sequence>MKATSIFGGVQVGNILINIIRSKFIAVLLGPTGMGIAGLLTATLNIVTSLTNFGLSRSAVKNVAAANATNDIKKISVVVTVLRKLVWATGLLGSFITLVTAPLLSELTFGNDEYTYAFIWLAFTLLLRQLSAGQLVVLQGMRKIKFMAKGSFLGSVLGLVVSVPVYYLMDIDGIVPAIILTSFISLFISWHFSNKIKVSPTPVDIVQLKTEGGEMLRMGFMLSLSSLAALGASYIIRIFISRNGGIDQVGLYNAGFAIVNTYVGMIFTAMVTDYYPRLSAVAQDRQKATSTINQQAEVAILILAPLLLVFLIFIDWAVILLYSTKFIPVNGMIHWSALGIFFKAVSWAIAYIILANGSSKLFFWNELVVNIYM</sequence>
<feature type="transmembrane region" description="Helical" evidence="6">
    <location>
        <begin position="117"/>
        <end position="138"/>
    </location>
</feature>
<keyword evidence="3 6" id="KW-0812">Transmembrane</keyword>
<keyword evidence="4 6" id="KW-1133">Transmembrane helix</keyword>
<feature type="transmembrane region" description="Helical" evidence="6">
    <location>
        <begin position="296"/>
        <end position="321"/>
    </location>
</feature>
<feature type="transmembrane region" description="Helical" evidence="6">
    <location>
        <begin position="150"/>
        <end position="168"/>
    </location>
</feature>
<dbReference type="InterPro" id="IPR050833">
    <property type="entry name" value="Poly_Biosynth_Transport"/>
</dbReference>
<proteinExistence type="predicted"/>
<comment type="subcellular location">
    <subcellularLocation>
        <location evidence="1">Cell membrane</location>
        <topology evidence="1">Multi-pass membrane protein</topology>
    </subcellularLocation>
</comment>
<evidence type="ECO:0000256" key="4">
    <source>
        <dbReference type="ARBA" id="ARBA00022989"/>
    </source>
</evidence>
<keyword evidence="2" id="KW-1003">Cell membrane</keyword>
<reference evidence="8" key="1">
    <citation type="journal article" date="2019" name="Int. J. Syst. Evol. Microbiol.">
        <title>The Global Catalogue of Microorganisms (GCM) 10K type strain sequencing project: providing services to taxonomists for standard genome sequencing and annotation.</title>
        <authorList>
            <consortium name="The Broad Institute Genomics Platform"/>
            <consortium name="The Broad Institute Genome Sequencing Center for Infectious Disease"/>
            <person name="Wu L."/>
            <person name="Ma J."/>
        </authorList>
    </citation>
    <scope>NUCLEOTIDE SEQUENCE [LARGE SCALE GENOMIC DNA]</scope>
    <source>
        <strain evidence="8">JCM 31319</strain>
    </source>
</reference>
<feature type="transmembrane region" description="Helical" evidence="6">
    <location>
        <begin position="219"/>
        <end position="240"/>
    </location>
</feature>
<dbReference type="Proteomes" id="UP001597094">
    <property type="component" value="Unassembled WGS sequence"/>
</dbReference>
<evidence type="ECO:0000256" key="1">
    <source>
        <dbReference type="ARBA" id="ARBA00004651"/>
    </source>
</evidence>
<evidence type="ECO:0000313" key="7">
    <source>
        <dbReference type="EMBL" id="MFD1188760.1"/>
    </source>
</evidence>
<protein>
    <submittedName>
        <fullName evidence="7">Oligosaccharide flippase family protein</fullName>
    </submittedName>
</protein>
<dbReference type="PANTHER" id="PTHR30250:SF11">
    <property type="entry name" value="O-ANTIGEN TRANSPORTER-RELATED"/>
    <property type="match status" value="1"/>
</dbReference>
<gene>
    <name evidence="7" type="ORF">ACFQ2O_21305</name>
</gene>
<comment type="caution">
    <text evidence="7">The sequence shown here is derived from an EMBL/GenBank/DDBJ whole genome shotgun (WGS) entry which is preliminary data.</text>
</comment>
<dbReference type="EMBL" id="JBHTLD010000373">
    <property type="protein sequence ID" value="MFD1188760.1"/>
    <property type="molecule type" value="Genomic_DNA"/>
</dbReference>
<keyword evidence="8" id="KW-1185">Reference proteome</keyword>
<feature type="transmembrane region" description="Helical" evidence="6">
    <location>
        <begin position="333"/>
        <end position="354"/>
    </location>
</feature>
<dbReference type="Pfam" id="PF13440">
    <property type="entry name" value="Polysacc_synt_3"/>
    <property type="match status" value="1"/>
</dbReference>
<feature type="non-terminal residue" evidence="7">
    <location>
        <position position="373"/>
    </location>
</feature>
<accession>A0ABW3SVY1</accession>
<evidence type="ECO:0000256" key="2">
    <source>
        <dbReference type="ARBA" id="ARBA00022475"/>
    </source>
</evidence>
<feature type="transmembrane region" description="Helical" evidence="6">
    <location>
        <begin position="24"/>
        <end position="47"/>
    </location>
</feature>
<feature type="transmembrane region" description="Helical" evidence="6">
    <location>
        <begin position="252"/>
        <end position="275"/>
    </location>
</feature>
<feature type="transmembrane region" description="Helical" evidence="6">
    <location>
        <begin position="85"/>
        <end position="105"/>
    </location>
</feature>
<evidence type="ECO:0000256" key="3">
    <source>
        <dbReference type="ARBA" id="ARBA00022692"/>
    </source>
</evidence>
<organism evidence="7 8">
    <name type="scientific">Pontibacter rugosus</name>
    <dbReference type="NCBI Taxonomy" id="1745966"/>
    <lineage>
        <taxon>Bacteria</taxon>
        <taxon>Pseudomonadati</taxon>
        <taxon>Bacteroidota</taxon>
        <taxon>Cytophagia</taxon>
        <taxon>Cytophagales</taxon>
        <taxon>Hymenobacteraceae</taxon>
        <taxon>Pontibacter</taxon>
    </lineage>
</organism>
<keyword evidence="5 6" id="KW-0472">Membrane</keyword>
<evidence type="ECO:0000313" key="8">
    <source>
        <dbReference type="Proteomes" id="UP001597094"/>
    </source>
</evidence>
<dbReference type="RefSeq" id="WP_377532844.1">
    <property type="nucleotide sequence ID" value="NZ_JBHTLD010000373.1"/>
</dbReference>
<dbReference type="PANTHER" id="PTHR30250">
    <property type="entry name" value="PST FAMILY PREDICTED COLANIC ACID TRANSPORTER"/>
    <property type="match status" value="1"/>
</dbReference>
<feature type="transmembrane region" description="Helical" evidence="6">
    <location>
        <begin position="174"/>
        <end position="192"/>
    </location>
</feature>
<name>A0ABW3SVY1_9BACT</name>
<evidence type="ECO:0000256" key="6">
    <source>
        <dbReference type="SAM" id="Phobius"/>
    </source>
</evidence>
<evidence type="ECO:0000256" key="5">
    <source>
        <dbReference type="ARBA" id="ARBA00023136"/>
    </source>
</evidence>